<gene>
    <name evidence="3" type="ORF">LMJF_33_1535</name>
</gene>
<keyword evidence="2" id="KW-0812">Transmembrane</keyword>
<feature type="transmembrane region" description="Helical" evidence="2">
    <location>
        <begin position="54"/>
        <end position="73"/>
    </location>
</feature>
<feature type="compositionally biased region" description="Low complexity" evidence="1">
    <location>
        <begin position="159"/>
        <end position="171"/>
    </location>
</feature>
<dbReference type="HOGENOM" id="CLU_1436989_0_0_1"/>
<dbReference type="RefSeq" id="XP_003722391.1">
    <property type="nucleotide sequence ID" value="XM_003722343.1"/>
</dbReference>
<feature type="region of interest" description="Disordered" evidence="1">
    <location>
        <begin position="156"/>
        <end position="189"/>
    </location>
</feature>
<keyword evidence="2" id="KW-1133">Transmembrane helix</keyword>
<dbReference type="GeneID" id="12980830"/>
<dbReference type="InParanoid" id="E9AEH1"/>
<proteinExistence type="predicted"/>
<dbReference type="VEuPathDB" id="TriTrypDB:LMJFC_330026400"/>
<reference evidence="3 4" key="1">
    <citation type="journal article" date="2005" name="Science">
        <title>The genome of the kinetoplastid parasite, Leishmania major.</title>
        <authorList>
            <person name="Ivens A.C."/>
            <person name="Peacock C.S."/>
            <person name="Worthey E.A."/>
            <person name="Murphy L."/>
            <person name="Aggarwal G."/>
            <person name="Berriman M."/>
            <person name="Sisk E."/>
            <person name="Rajandream M.A."/>
            <person name="Adlem E."/>
            <person name="Aert R."/>
            <person name="Anupama A."/>
            <person name="Apostolou Z."/>
            <person name="Attipoe P."/>
            <person name="Bason N."/>
            <person name="Bauser C."/>
            <person name="Beck A."/>
            <person name="Beverley S.M."/>
            <person name="Bianchettin G."/>
            <person name="Borzym K."/>
            <person name="Bothe G."/>
            <person name="Bruschi C.V."/>
            <person name="Collins M."/>
            <person name="Cadag E."/>
            <person name="Ciarloni L."/>
            <person name="Clayton C."/>
            <person name="Coulson R.M."/>
            <person name="Cronin A."/>
            <person name="Cruz A.K."/>
            <person name="Davies R.M."/>
            <person name="De Gaudenzi J."/>
            <person name="Dobson D.E."/>
            <person name="Duesterhoeft A."/>
            <person name="Fazelina G."/>
            <person name="Fosker N."/>
            <person name="Frasch A.C."/>
            <person name="Fraser A."/>
            <person name="Fuchs M."/>
            <person name="Gabel C."/>
            <person name="Goble A."/>
            <person name="Goffeau A."/>
            <person name="Harris D."/>
            <person name="Hertz-Fowler C."/>
            <person name="Hilbert H."/>
            <person name="Horn D."/>
            <person name="Huang Y."/>
            <person name="Klages S."/>
            <person name="Knights A."/>
            <person name="Kube M."/>
            <person name="Larke N."/>
            <person name="Litvin L."/>
            <person name="Lord A."/>
            <person name="Louie T."/>
            <person name="Marra M."/>
            <person name="Masuy D."/>
            <person name="Matthews K."/>
            <person name="Michaeli S."/>
            <person name="Mottram J.C."/>
            <person name="Muller-Auer S."/>
            <person name="Munden H."/>
            <person name="Nelson S."/>
            <person name="Norbertczak H."/>
            <person name="Oliver K."/>
            <person name="O'neil S."/>
            <person name="Pentony M."/>
            <person name="Pohl T.M."/>
            <person name="Price C."/>
            <person name="Purnelle B."/>
            <person name="Quail M.A."/>
            <person name="Rabbinowitsch E."/>
            <person name="Reinhardt R."/>
            <person name="Rieger M."/>
            <person name="Rinta J."/>
            <person name="Robben J."/>
            <person name="Robertson L."/>
            <person name="Ruiz J.C."/>
            <person name="Rutter S."/>
            <person name="Saunders D."/>
            <person name="Schafer M."/>
            <person name="Schein J."/>
            <person name="Schwartz D.C."/>
            <person name="Seeger K."/>
            <person name="Seyler A."/>
            <person name="Sharp S."/>
            <person name="Shin H."/>
            <person name="Sivam D."/>
            <person name="Squares R."/>
            <person name="Squares S."/>
            <person name="Tosato V."/>
            <person name="Vogt C."/>
            <person name="Volckaert G."/>
            <person name="Wambutt R."/>
            <person name="Warren T."/>
            <person name="Wedler H."/>
            <person name="Woodward J."/>
            <person name="Zhou S."/>
            <person name="Zimmermann W."/>
            <person name="Smith D.F."/>
            <person name="Blackwell J.M."/>
            <person name="Stuart K.D."/>
            <person name="Barrell B."/>
            <person name="Myler P.J."/>
        </authorList>
    </citation>
    <scope>NUCLEOTIDE SEQUENCE [LARGE SCALE GENOMIC DNA]</scope>
    <source>
        <strain evidence="4">MHOM/IL/81/Friedlin</strain>
    </source>
</reference>
<dbReference type="VEuPathDB" id="TriTrypDB:LmjF.33.1535"/>
<organism evidence="3 4">
    <name type="scientific">Leishmania major</name>
    <dbReference type="NCBI Taxonomy" id="5664"/>
    <lineage>
        <taxon>Eukaryota</taxon>
        <taxon>Discoba</taxon>
        <taxon>Euglenozoa</taxon>
        <taxon>Kinetoplastea</taxon>
        <taxon>Metakinetoplastina</taxon>
        <taxon>Trypanosomatida</taxon>
        <taxon>Trypanosomatidae</taxon>
        <taxon>Leishmaniinae</taxon>
        <taxon>Leishmania</taxon>
    </lineage>
</organism>
<dbReference type="AlphaFoldDB" id="E9AEH1"/>
<evidence type="ECO:0000313" key="3">
    <source>
        <dbReference type="EMBL" id="CBZ05886.1"/>
    </source>
</evidence>
<dbReference type="OMA" id="HARACNS"/>
<feature type="transmembrane region" description="Helical" evidence="2">
    <location>
        <begin position="6"/>
        <end position="24"/>
    </location>
</feature>
<feature type="compositionally biased region" description="Basic and acidic residues" evidence="1">
    <location>
        <begin position="180"/>
        <end position="189"/>
    </location>
</feature>
<evidence type="ECO:0000313" key="4">
    <source>
        <dbReference type="Proteomes" id="UP000000542"/>
    </source>
</evidence>
<evidence type="ECO:0000256" key="1">
    <source>
        <dbReference type="SAM" id="MobiDB-lite"/>
    </source>
</evidence>
<dbReference type="KEGG" id="lma:LMJF_33_1535"/>
<reference evidence="3 4" key="2">
    <citation type="journal article" date="2011" name="Genome Res.">
        <title>Chromosome and gene copy number variation allow major structural change between species and strains of Leishmania.</title>
        <authorList>
            <person name="Rogers M.B."/>
            <person name="Hilley J.D."/>
            <person name="Dickens N.J."/>
            <person name="Wilkes J."/>
            <person name="Bates P.A."/>
            <person name="Depledge D.P."/>
            <person name="Harris D."/>
            <person name="Her Y."/>
            <person name="Herzyk P."/>
            <person name="Imamura H."/>
            <person name="Otto T.D."/>
            <person name="Sanders M."/>
            <person name="Seeger K."/>
            <person name="Dujardin J.C."/>
            <person name="Berriman M."/>
            <person name="Smith D.F."/>
            <person name="Hertz-Fowler C."/>
            <person name="Mottram J.C."/>
        </authorList>
    </citation>
    <scope>NUCLEOTIDE SEQUENCE [LARGE SCALE GENOMIC DNA]</scope>
    <source>
        <strain evidence="4">MHOM/IL/81/Friedlin</strain>
    </source>
</reference>
<evidence type="ECO:0000256" key="2">
    <source>
        <dbReference type="SAM" id="Phobius"/>
    </source>
</evidence>
<accession>E9AEH1</accession>
<protein>
    <submittedName>
        <fullName evidence="3">Uncharacterized protein</fullName>
    </submittedName>
</protein>
<dbReference type="Proteomes" id="UP000000542">
    <property type="component" value="Chromosome 33"/>
</dbReference>
<keyword evidence="4" id="KW-1185">Reference proteome</keyword>
<name>E9AEH1_LEIMA</name>
<sequence length="189" mass="21004">MQLNGAVPPLTLSMPFGGFLLSVASMRERERRAPSCYMISRFVLLCSECNSIRVVASLGVYACFAVGVIQALAHPRNFPSFLAHLRRFSARSMSRVTLSECLIIDVLILPPLLHHNHLLHCEHRSVSRALHSTRDDALFFFFFTLTLTACGEGGITEPQTHTHTRSSTQTRASAPGAELVRVRADKKKE</sequence>
<keyword evidence="2" id="KW-0472">Membrane</keyword>
<dbReference type="EMBL" id="FR796429">
    <property type="protein sequence ID" value="CBZ05886.1"/>
    <property type="molecule type" value="Genomic_DNA"/>
</dbReference>